<comment type="similarity">
    <text evidence="1">Belongs to the phosphatase 2A regulatory subunit B56 family.</text>
</comment>
<name>A0A8S9ZJI9_9BILA</name>
<feature type="non-terminal residue" evidence="2">
    <location>
        <position position="230"/>
    </location>
</feature>
<organism evidence="2 3">
    <name type="scientific">Meloidogyne graminicola</name>
    <dbReference type="NCBI Taxonomy" id="189291"/>
    <lineage>
        <taxon>Eukaryota</taxon>
        <taxon>Metazoa</taxon>
        <taxon>Ecdysozoa</taxon>
        <taxon>Nematoda</taxon>
        <taxon>Chromadorea</taxon>
        <taxon>Rhabditida</taxon>
        <taxon>Tylenchina</taxon>
        <taxon>Tylenchomorpha</taxon>
        <taxon>Tylenchoidea</taxon>
        <taxon>Meloidogynidae</taxon>
        <taxon>Meloidogyninae</taxon>
        <taxon>Meloidogyne</taxon>
    </lineage>
</organism>
<dbReference type="GO" id="GO:0005829">
    <property type="term" value="C:cytosol"/>
    <property type="evidence" value="ECO:0007669"/>
    <property type="project" value="TreeGrafter"/>
</dbReference>
<dbReference type="InterPro" id="IPR016024">
    <property type="entry name" value="ARM-type_fold"/>
</dbReference>
<dbReference type="AlphaFoldDB" id="A0A8S9ZJI9"/>
<evidence type="ECO:0000256" key="1">
    <source>
        <dbReference type="ARBA" id="ARBA00009745"/>
    </source>
</evidence>
<dbReference type="PANTHER" id="PTHR10257:SF3">
    <property type="entry name" value="SERINE_THREONINE-PROTEIN PHOSPHATASE 2A 56 KDA REGULATORY SUBUNIT GAMMA ISOFORM"/>
    <property type="match status" value="1"/>
</dbReference>
<dbReference type="Gene3D" id="1.25.10.10">
    <property type="entry name" value="Leucine-rich Repeat Variant"/>
    <property type="match status" value="2"/>
</dbReference>
<evidence type="ECO:0000313" key="3">
    <source>
        <dbReference type="Proteomes" id="UP000605970"/>
    </source>
</evidence>
<keyword evidence="3" id="KW-1185">Reference proteome</keyword>
<dbReference type="InterPro" id="IPR002554">
    <property type="entry name" value="PP2A_B56"/>
</dbReference>
<dbReference type="OrthoDB" id="768580at2759"/>
<dbReference type="GO" id="GO:0005634">
    <property type="term" value="C:nucleus"/>
    <property type="evidence" value="ECO:0007669"/>
    <property type="project" value="TreeGrafter"/>
</dbReference>
<proteinExistence type="inferred from homology"/>
<dbReference type="InterPro" id="IPR011989">
    <property type="entry name" value="ARM-like"/>
</dbReference>
<sequence>DKNTLNEQTELFIYKINICKNICNFNNLNSQLATKEAKKLTLIELFNFLTINEGKKNLWNNENIYLEIIDLFIKNIFRDLPPNEKDEEEENEENYFNYSDPAKEHLELIYSIFIKFIGAPDFRPTIAKKLIDQKFIEKIFLFFIQKIYLKGKQLVKISTNSLQIFKEEGKIKYLLNELNKQIIPIILPSIQLTCINHWNKNVKQLAEDIKNILIEIDWKLCNKLINEINI</sequence>
<dbReference type="GO" id="GO:0072542">
    <property type="term" value="F:protein phosphatase activator activity"/>
    <property type="evidence" value="ECO:0007669"/>
    <property type="project" value="TreeGrafter"/>
</dbReference>
<protein>
    <submittedName>
        <fullName evidence="2">Uncharacterized protein</fullName>
    </submittedName>
</protein>
<dbReference type="Pfam" id="PF01603">
    <property type="entry name" value="B56"/>
    <property type="match status" value="2"/>
</dbReference>
<comment type="caution">
    <text evidence="2">The sequence shown here is derived from an EMBL/GenBank/DDBJ whole genome shotgun (WGS) entry which is preliminary data.</text>
</comment>
<gene>
    <name evidence="2" type="ORF">Mgra_00007156</name>
</gene>
<accession>A0A8S9ZJI9</accession>
<dbReference type="SUPFAM" id="SSF48371">
    <property type="entry name" value="ARM repeat"/>
    <property type="match status" value="2"/>
</dbReference>
<dbReference type="Proteomes" id="UP000605970">
    <property type="component" value="Unassembled WGS sequence"/>
</dbReference>
<reference evidence="2" key="1">
    <citation type="journal article" date="2020" name="Ecol. Evol.">
        <title>Genome structure and content of the rice root-knot nematode (Meloidogyne graminicola).</title>
        <authorList>
            <person name="Phan N.T."/>
            <person name="Danchin E.G.J."/>
            <person name="Klopp C."/>
            <person name="Perfus-Barbeoch L."/>
            <person name="Kozlowski D.K."/>
            <person name="Koutsovoulos G.D."/>
            <person name="Lopez-Roques C."/>
            <person name="Bouchez O."/>
            <person name="Zahm M."/>
            <person name="Besnard G."/>
            <person name="Bellafiore S."/>
        </authorList>
    </citation>
    <scope>NUCLEOTIDE SEQUENCE</scope>
    <source>
        <strain evidence="2">VN-18</strain>
    </source>
</reference>
<evidence type="ECO:0000313" key="2">
    <source>
        <dbReference type="EMBL" id="KAF7633467.1"/>
    </source>
</evidence>
<dbReference type="EMBL" id="JABEBT010000076">
    <property type="protein sequence ID" value="KAF7633467.1"/>
    <property type="molecule type" value="Genomic_DNA"/>
</dbReference>
<dbReference type="GO" id="GO:0000159">
    <property type="term" value="C:protein phosphatase type 2A complex"/>
    <property type="evidence" value="ECO:0007669"/>
    <property type="project" value="InterPro"/>
</dbReference>
<dbReference type="GO" id="GO:0007165">
    <property type="term" value="P:signal transduction"/>
    <property type="evidence" value="ECO:0007669"/>
    <property type="project" value="InterPro"/>
</dbReference>
<dbReference type="PANTHER" id="PTHR10257">
    <property type="entry name" value="SERINE/THREONINE PROTEIN PHOSPHATASE 2A PP2A REGULATORY SUBUNIT B"/>
    <property type="match status" value="1"/>
</dbReference>